<keyword evidence="4" id="KW-0547">Nucleotide-binding</keyword>
<keyword evidence="5" id="KW-0067">ATP-binding</keyword>
<dbReference type="Gene3D" id="3.30.930.10">
    <property type="entry name" value="Bira Bifunctional Protein, Domain 2"/>
    <property type="match status" value="1"/>
</dbReference>
<dbReference type="GO" id="GO:0003735">
    <property type="term" value="F:structural constituent of ribosome"/>
    <property type="evidence" value="ECO:0007669"/>
    <property type="project" value="InterPro"/>
</dbReference>
<feature type="domain" description="Aminoacyl-transfer RNA synthetases class-II family profile" evidence="9">
    <location>
        <begin position="258"/>
        <end position="496"/>
    </location>
</feature>
<dbReference type="GO" id="GO:0004824">
    <property type="term" value="F:lysine-tRNA ligase activity"/>
    <property type="evidence" value="ECO:0007669"/>
    <property type="project" value="InterPro"/>
</dbReference>
<dbReference type="GO" id="GO:0005829">
    <property type="term" value="C:cytosol"/>
    <property type="evidence" value="ECO:0007669"/>
    <property type="project" value="TreeGrafter"/>
</dbReference>
<dbReference type="PANTHER" id="PTHR42918:SF15">
    <property type="entry name" value="LYSINE--TRNA LIGASE, CHLOROPLASTIC_MITOCHONDRIAL"/>
    <property type="match status" value="1"/>
</dbReference>
<dbReference type="PANTHER" id="PTHR42918">
    <property type="entry name" value="LYSYL-TRNA SYNTHETASE"/>
    <property type="match status" value="1"/>
</dbReference>
<evidence type="ECO:0000313" key="10">
    <source>
        <dbReference type="EMBL" id="CAF2894135.1"/>
    </source>
</evidence>
<dbReference type="GO" id="GO:0005840">
    <property type="term" value="C:ribosome"/>
    <property type="evidence" value="ECO:0007669"/>
    <property type="project" value="UniProtKB-KW"/>
</dbReference>
<gene>
    <name evidence="10" type="ORF">LSAA_6971</name>
</gene>
<evidence type="ECO:0000256" key="7">
    <source>
        <dbReference type="ARBA" id="ARBA00023146"/>
    </source>
</evidence>
<keyword evidence="7" id="KW-0030">Aminoacyl-tRNA synthetase</keyword>
<keyword evidence="3 10" id="KW-0436">Ligase</keyword>
<dbReference type="InterPro" id="IPR045864">
    <property type="entry name" value="aa-tRNA-synth_II/BPL/LPL"/>
</dbReference>
<dbReference type="EMBL" id="HG994582">
    <property type="protein sequence ID" value="CAF2894135.1"/>
    <property type="molecule type" value="Genomic_DNA"/>
</dbReference>
<dbReference type="Gene3D" id="2.40.50.140">
    <property type="entry name" value="Nucleic acid-binding proteins"/>
    <property type="match status" value="1"/>
</dbReference>
<evidence type="ECO:0000259" key="9">
    <source>
        <dbReference type="PROSITE" id="PS50862"/>
    </source>
</evidence>
<dbReference type="SMR" id="A0A7R8CQK1"/>
<evidence type="ECO:0000256" key="2">
    <source>
        <dbReference type="ARBA" id="ARBA00015745"/>
    </source>
</evidence>
<dbReference type="Gene3D" id="4.10.830.10">
    <property type="entry name" value="30s Ribosomal Protein S14, Chain N"/>
    <property type="match status" value="1"/>
</dbReference>
<dbReference type="GO" id="GO:0006430">
    <property type="term" value="P:lysyl-tRNA aminoacylation"/>
    <property type="evidence" value="ECO:0007669"/>
    <property type="project" value="InterPro"/>
</dbReference>
<dbReference type="SUPFAM" id="SSF55681">
    <property type="entry name" value="Class II aaRS and biotin synthetases"/>
    <property type="match status" value="1"/>
</dbReference>
<comment type="similarity">
    <text evidence="1">Belongs to the universal ribosomal protein uS14 family.</text>
</comment>
<dbReference type="Pfam" id="PF00253">
    <property type="entry name" value="Ribosomal_S14"/>
    <property type="match status" value="1"/>
</dbReference>
<dbReference type="AlphaFoldDB" id="A0A7R8CQK1"/>
<evidence type="ECO:0000256" key="8">
    <source>
        <dbReference type="ARBA" id="ARBA00023274"/>
    </source>
</evidence>
<keyword evidence="8" id="KW-0687">Ribonucleoprotein</keyword>
<accession>A0A7R8CQK1</accession>
<organism evidence="10 11">
    <name type="scientific">Lepeophtheirus salmonis</name>
    <name type="common">Salmon louse</name>
    <name type="synonym">Caligus salmonis</name>
    <dbReference type="NCBI Taxonomy" id="72036"/>
    <lineage>
        <taxon>Eukaryota</taxon>
        <taxon>Metazoa</taxon>
        <taxon>Ecdysozoa</taxon>
        <taxon>Arthropoda</taxon>
        <taxon>Crustacea</taxon>
        <taxon>Multicrustacea</taxon>
        <taxon>Hexanauplia</taxon>
        <taxon>Copepoda</taxon>
        <taxon>Siphonostomatoida</taxon>
        <taxon>Caligidae</taxon>
        <taxon>Lepeophtheirus</taxon>
    </lineage>
</organism>
<evidence type="ECO:0000313" key="11">
    <source>
        <dbReference type="Proteomes" id="UP000675881"/>
    </source>
</evidence>
<dbReference type="InterPro" id="IPR004364">
    <property type="entry name" value="Aa-tRNA-synt_II"/>
</dbReference>
<dbReference type="InterPro" id="IPR018149">
    <property type="entry name" value="Lys-tRNA-synth_II_C"/>
</dbReference>
<evidence type="ECO:0000256" key="1">
    <source>
        <dbReference type="ARBA" id="ARBA00009083"/>
    </source>
</evidence>
<dbReference type="GO" id="GO:0000049">
    <property type="term" value="F:tRNA binding"/>
    <property type="evidence" value="ECO:0007669"/>
    <property type="project" value="TreeGrafter"/>
</dbReference>
<dbReference type="InterPro" id="IPR012340">
    <property type="entry name" value="NA-bd_OB-fold"/>
</dbReference>
<sequence length="531" mass="62230">MATHKFTHFLQSTSQWLIPVRFRSSRKKLRRPKDPYVTTTADTYIGKPLQDWEAWDGYGPYKYRHHDYPNSGELIKKASQDRAALPPSSNIIKLKRRCTVTGRERGIFHQYRLSRFIFRHQADYNLLSGIQRAIWNKSVFIILKILDLNLTLKFKTMMYYLKKPLSLAGRIDEIRRMSKNLIFVSLQGGSKELSFLQLKLHSNSYISKEAFQSDVLSLKKGDIIGAEGSITGIDNTETRFRNRHLDLLTNGVEKRRIFETRAKVLSCIRSFLDSKDFIEVETPVLSTEYGGASAEPFVTHHEELETKMYMRISPELYLKRLIVGGFDRVFEIGKQFRNEGIDSNHNPEFTSIEFYAAYKDYFDIMDWTQELFRLLSNKLFQSQKLMYQDTELDLNANFKQTGFHSKPRICYWGKTFPNTFIDEESNVFLKDILLQHGLKSIYRDHNGKILDKLFSHFIEPELTQPTFVLDHPRIMCPLAKPHRSNPELSERFELYMGRQEIINAYTEMNDPGLQRKAFESQKSLQKCIIDQ</sequence>
<dbReference type="InterPro" id="IPR001209">
    <property type="entry name" value="Ribosomal_uS14"/>
</dbReference>
<evidence type="ECO:0000256" key="4">
    <source>
        <dbReference type="ARBA" id="ARBA00022741"/>
    </source>
</evidence>
<reference evidence="10" key="1">
    <citation type="submission" date="2021-02" db="EMBL/GenBank/DDBJ databases">
        <authorList>
            <person name="Bekaert M."/>
        </authorList>
    </citation>
    <scope>NUCLEOTIDE SEQUENCE</scope>
    <source>
        <strain evidence="10">IoA-00</strain>
    </source>
</reference>
<dbReference type="SUPFAM" id="SSF50249">
    <property type="entry name" value="Nucleic acid-binding proteins"/>
    <property type="match status" value="1"/>
</dbReference>
<dbReference type="GO" id="GO:0005524">
    <property type="term" value="F:ATP binding"/>
    <property type="evidence" value="ECO:0007669"/>
    <property type="project" value="UniProtKB-KW"/>
</dbReference>
<dbReference type="InterPro" id="IPR006195">
    <property type="entry name" value="aa-tRNA-synth_II"/>
</dbReference>
<dbReference type="GO" id="GO:1990904">
    <property type="term" value="C:ribonucleoprotein complex"/>
    <property type="evidence" value="ECO:0007669"/>
    <property type="project" value="UniProtKB-KW"/>
</dbReference>
<dbReference type="InterPro" id="IPR043140">
    <property type="entry name" value="Ribosomal_uS14_sf"/>
</dbReference>
<dbReference type="OrthoDB" id="21243at2759"/>
<dbReference type="Pfam" id="PF00152">
    <property type="entry name" value="tRNA-synt_2"/>
    <property type="match status" value="1"/>
</dbReference>
<name>A0A7R8CQK1_LEPSM</name>
<evidence type="ECO:0000256" key="6">
    <source>
        <dbReference type="ARBA" id="ARBA00022980"/>
    </source>
</evidence>
<evidence type="ECO:0000256" key="3">
    <source>
        <dbReference type="ARBA" id="ARBA00022598"/>
    </source>
</evidence>
<evidence type="ECO:0000256" key="5">
    <source>
        <dbReference type="ARBA" id="ARBA00022840"/>
    </source>
</evidence>
<keyword evidence="6" id="KW-0689">Ribosomal protein</keyword>
<dbReference type="PROSITE" id="PS50862">
    <property type="entry name" value="AA_TRNA_LIGASE_II"/>
    <property type="match status" value="1"/>
</dbReference>
<proteinExistence type="inferred from homology"/>
<dbReference type="Proteomes" id="UP000675881">
    <property type="component" value="Chromosome 3"/>
</dbReference>
<dbReference type="PRINTS" id="PR00982">
    <property type="entry name" value="TRNASYNTHLYS"/>
</dbReference>
<dbReference type="SUPFAM" id="SSF57716">
    <property type="entry name" value="Glucocorticoid receptor-like (DNA-binding domain)"/>
    <property type="match status" value="1"/>
</dbReference>
<keyword evidence="11" id="KW-1185">Reference proteome</keyword>
<protein>
    <recommendedName>
        <fullName evidence="2">Lysine--tRNA ligase</fullName>
    </recommendedName>
</protein>